<comment type="caution">
    <text evidence="5">The sequence shown here is derived from an EMBL/GenBank/DDBJ whole genome shotgun (WGS) entry which is preliminary data.</text>
</comment>
<dbReference type="PROSITE" id="PS00122">
    <property type="entry name" value="CARBOXYLESTERASE_B_1"/>
    <property type="match status" value="1"/>
</dbReference>
<dbReference type="GO" id="GO:0016787">
    <property type="term" value="F:hydrolase activity"/>
    <property type="evidence" value="ECO:0007669"/>
    <property type="project" value="UniProtKB-KW"/>
</dbReference>
<dbReference type="SUPFAM" id="SSF53474">
    <property type="entry name" value="alpha/beta-Hydrolases"/>
    <property type="match status" value="1"/>
</dbReference>
<dbReference type="Proteomes" id="UP000449846">
    <property type="component" value="Unassembled WGS sequence"/>
</dbReference>
<evidence type="ECO:0000313" key="5">
    <source>
        <dbReference type="EMBL" id="MTH61556.1"/>
    </source>
</evidence>
<dbReference type="Pfam" id="PF00135">
    <property type="entry name" value="COesterase"/>
    <property type="match status" value="1"/>
</dbReference>
<proteinExistence type="inferred from homology"/>
<reference evidence="5 6" key="1">
    <citation type="submission" date="2019-11" db="EMBL/GenBank/DDBJ databases">
        <authorList>
            <person name="Dong K."/>
        </authorList>
    </citation>
    <scope>NUCLEOTIDE SEQUENCE [LARGE SCALE GENOMIC DNA]</scope>
    <source>
        <strain evidence="5 6">NBRC 112902</strain>
    </source>
</reference>
<gene>
    <name evidence="5" type="ORF">GL300_20280</name>
</gene>
<feature type="signal peptide" evidence="3">
    <location>
        <begin position="1"/>
        <end position="24"/>
    </location>
</feature>
<feature type="domain" description="Carboxylesterase type B" evidence="4">
    <location>
        <begin position="26"/>
        <end position="476"/>
    </location>
</feature>
<evidence type="ECO:0000259" key="4">
    <source>
        <dbReference type="Pfam" id="PF00135"/>
    </source>
</evidence>
<comment type="similarity">
    <text evidence="1 3">Belongs to the type-B carboxylesterase/lipase family.</text>
</comment>
<dbReference type="AlphaFoldDB" id="A0A844HNX7"/>
<dbReference type="OrthoDB" id="9775851at2"/>
<dbReference type="EC" id="3.1.1.-" evidence="3"/>
<keyword evidence="6" id="KW-1185">Reference proteome</keyword>
<accession>A0A844HNX7</accession>
<protein>
    <recommendedName>
        <fullName evidence="3">Carboxylic ester hydrolase</fullName>
        <ecNumber evidence="3">3.1.1.-</ecNumber>
    </recommendedName>
</protein>
<keyword evidence="2 3" id="KW-0378">Hydrolase</keyword>
<feature type="chain" id="PRO_5033092950" description="Carboxylic ester hydrolase" evidence="3">
    <location>
        <begin position="25"/>
        <end position="510"/>
    </location>
</feature>
<dbReference type="InterPro" id="IPR019826">
    <property type="entry name" value="Carboxylesterase_B_AS"/>
</dbReference>
<evidence type="ECO:0000313" key="6">
    <source>
        <dbReference type="Proteomes" id="UP000449846"/>
    </source>
</evidence>
<dbReference type="RefSeq" id="WP_155041515.1">
    <property type="nucleotide sequence ID" value="NZ_WMIG01000017.1"/>
</dbReference>
<sequence>MDKFKYLPKAAGLCMLVCATPLLAAEVESPAGSIIGTEVDGLSLFQGIPYAEAPVGDLRWAPPVARKPFNTPFQASDPGAECVQAAVFWRPGYPASWNEDCLSLSVYAPQSNPKNLPVIVGFHGGGSLNGSKVDWDPKGLARSGHVVVTVNYRLGALGFLALPELEAESSDGKSSGDYGDLDRAEALRWVQKNISAFGGDPKRVTIAGQSAGARGVCWLLGSPTAAGLFSAAIVQSGRDCPMTPKDEAIANSGKFVAALGCDKTENRLACLREATSAEIIAAQKTSGVGWPQTWGGSAMPVPVKEAIASGQFNKVPVIFGHTRNERAAATYEGNDLLLQPISRDSYESYVRKQYPDRADKLLAAYSASADIAPGKAKADIDTDSGACAIAPFIGDLGRHVPLYLYEFGDETAPDRPYMTIPKSFPIGTGHSAELPYVWETLISGQLSDDQRKTADAMTGYWTALGDGSPMTGWPAYAEGSAQRIRFLESGKTELQDDAAYAQAHNCALYQ</sequence>
<evidence type="ECO:0000256" key="1">
    <source>
        <dbReference type="ARBA" id="ARBA00005964"/>
    </source>
</evidence>
<dbReference type="InterPro" id="IPR002018">
    <property type="entry name" value="CarbesteraseB"/>
</dbReference>
<evidence type="ECO:0000256" key="3">
    <source>
        <dbReference type="RuleBase" id="RU361235"/>
    </source>
</evidence>
<evidence type="ECO:0000256" key="2">
    <source>
        <dbReference type="ARBA" id="ARBA00022801"/>
    </source>
</evidence>
<organism evidence="5 6">
    <name type="scientific">Paracoccus litorisediminis</name>
    <dbReference type="NCBI Taxonomy" id="2006130"/>
    <lineage>
        <taxon>Bacteria</taxon>
        <taxon>Pseudomonadati</taxon>
        <taxon>Pseudomonadota</taxon>
        <taxon>Alphaproteobacteria</taxon>
        <taxon>Rhodobacterales</taxon>
        <taxon>Paracoccaceae</taxon>
        <taxon>Paracoccus</taxon>
    </lineage>
</organism>
<dbReference type="EMBL" id="WMIG01000017">
    <property type="protein sequence ID" value="MTH61556.1"/>
    <property type="molecule type" value="Genomic_DNA"/>
</dbReference>
<name>A0A844HNX7_9RHOB</name>
<dbReference type="PANTHER" id="PTHR11559">
    <property type="entry name" value="CARBOXYLESTERASE"/>
    <property type="match status" value="1"/>
</dbReference>
<dbReference type="Gene3D" id="3.40.50.1820">
    <property type="entry name" value="alpha/beta hydrolase"/>
    <property type="match status" value="1"/>
</dbReference>
<dbReference type="InterPro" id="IPR050309">
    <property type="entry name" value="Type-B_Carboxylest/Lipase"/>
</dbReference>
<keyword evidence="3" id="KW-0732">Signal</keyword>
<dbReference type="InterPro" id="IPR029058">
    <property type="entry name" value="AB_hydrolase_fold"/>
</dbReference>